<feature type="signal peptide" evidence="5">
    <location>
        <begin position="1"/>
        <end position="23"/>
    </location>
</feature>
<accession>A0A225WQR8</accession>
<sequence>MRLVYILLAVVSTLCVYQVPVAASVGNEAALTGVMSLGFLHLIGADQSVSDQSRFLRSNLNTEGSKEERGLYDLFQIWLTKRLVDKMAKDKDSSLLGKWWVQWLVNADHAVDEADNKLAAAYKAVKDKNMKPSDLAAKLREDPTVDDETLALALGWYRNYLKSEPN</sequence>
<evidence type="ECO:0000256" key="1">
    <source>
        <dbReference type="ARBA" id="ARBA00004613"/>
    </source>
</evidence>
<comment type="similarity">
    <text evidence="2 5">Belongs to the RxLR effector family.</text>
</comment>
<proteinExistence type="inferred from homology"/>
<dbReference type="Proteomes" id="UP000198211">
    <property type="component" value="Unassembled WGS sequence"/>
</dbReference>
<evidence type="ECO:0000256" key="3">
    <source>
        <dbReference type="ARBA" id="ARBA00022525"/>
    </source>
</evidence>
<keyword evidence="4 5" id="KW-0732">Signal</keyword>
<dbReference type="OrthoDB" id="98235at2759"/>
<keyword evidence="7" id="KW-1185">Reference proteome</keyword>
<protein>
    <recommendedName>
        <fullName evidence="5">RxLR effector protein</fullName>
    </recommendedName>
</protein>
<dbReference type="GO" id="GO:0005576">
    <property type="term" value="C:extracellular region"/>
    <property type="evidence" value="ECO:0007669"/>
    <property type="project" value="UniProtKB-SubCell"/>
</dbReference>
<dbReference type="EMBL" id="NBNE01000378">
    <property type="protein sequence ID" value="OWZ19966.1"/>
    <property type="molecule type" value="Genomic_DNA"/>
</dbReference>
<evidence type="ECO:0000256" key="5">
    <source>
        <dbReference type="RuleBase" id="RU367124"/>
    </source>
</evidence>
<comment type="domain">
    <text evidence="5">The RxLR-dEER motif acts to carry the protein into the host cell cytoplasm through binding to cell surface phosphatidylinositol-3-phosphate.</text>
</comment>
<evidence type="ECO:0000256" key="4">
    <source>
        <dbReference type="ARBA" id="ARBA00022729"/>
    </source>
</evidence>
<evidence type="ECO:0000313" key="7">
    <source>
        <dbReference type="Proteomes" id="UP000198211"/>
    </source>
</evidence>
<dbReference type="InterPro" id="IPR031825">
    <property type="entry name" value="RXLR"/>
</dbReference>
<reference evidence="7" key="1">
    <citation type="submission" date="2017-03" db="EMBL/GenBank/DDBJ databases">
        <title>Phytopthora megakarya and P. palmivora, two closely related causual agents of cacao black pod achieved similar genome size and gene model numbers by different mechanisms.</title>
        <authorList>
            <person name="Ali S."/>
            <person name="Shao J."/>
            <person name="Larry D.J."/>
            <person name="Kronmiller B."/>
            <person name="Shen D."/>
            <person name="Strem M.D."/>
            <person name="Melnick R.L."/>
            <person name="Guiltinan M.J."/>
            <person name="Tyler B.M."/>
            <person name="Meinhardt L.W."/>
            <person name="Bailey B.A."/>
        </authorList>
    </citation>
    <scope>NUCLEOTIDE SEQUENCE [LARGE SCALE GENOMIC DNA]</scope>
    <source>
        <strain evidence="7">zdho120</strain>
    </source>
</reference>
<dbReference type="AlphaFoldDB" id="A0A225WQR8"/>
<evidence type="ECO:0000313" key="6">
    <source>
        <dbReference type="EMBL" id="OWZ19966.1"/>
    </source>
</evidence>
<comment type="subcellular location">
    <subcellularLocation>
        <location evidence="1 5">Secreted</location>
    </subcellularLocation>
</comment>
<keyword evidence="3 5" id="KW-0964">Secreted</keyword>
<name>A0A225WQR8_9STRA</name>
<comment type="caution">
    <text evidence="6">The sequence shown here is derived from an EMBL/GenBank/DDBJ whole genome shotgun (WGS) entry which is preliminary data.</text>
</comment>
<comment type="function">
    <text evidence="5">Effector that suppresses plant defense responses during pathogen infection.</text>
</comment>
<gene>
    <name evidence="6" type="ORF">PHMEG_0005699</name>
</gene>
<evidence type="ECO:0000256" key="2">
    <source>
        <dbReference type="ARBA" id="ARBA00010400"/>
    </source>
</evidence>
<feature type="chain" id="PRO_5028518534" description="RxLR effector protein" evidence="5">
    <location>
        <begin position="24"/>
        <end position="166"/>
    </location>
</feature>
<organism evidence="6 7">
    <name type="scientific">Phytophthora megakarya</name>
    <dbReference type="NCBI Taxonomy" id="4795"/>
    <lineage>
        <taxon>Eukaryota</taxon>
        <taxon>Sar</taxon>
        <taxon>Stramenopiles</taxon>
        <taxon>Oomycota</taxon>
        <taxon>Peronosporomycetes</taxon>
        <taxon>Peronosporales</taxon>
        <taxon>Peronosporaceae</taxon>
        <taxon>Phytophthora</taxon>
    </lineage>
</organism>
<dbReference type="Pfam" id="PF16810">
    <property type="entry name" value="RXLR"/>
    <property type="match status" value="1"/>
</dbReference>